<gene>
    <name evidence="2" type="ORF">SAMN05216276_104032</name>
</gene>
<sequence>MTDPHEINPRKAVELGMDRPISRRDFLDGVAAAAMLATMGSASGHAGDAATGSGGVTAEDLKIHPGTSRPSTLTGLRGDTPAALGVPHALRDHRFWPYAGTPEPTGEHYDLVVVGAGISGVSAAYKWLERDPRARILILDNHDDVGGHAQSNEFSPKGGRGPLIGHGGSASIEAPSVWTAEGKELLGRLGVRVQRFERYFDRALYPSLGMHGGVFCDRESFPKEKLVVLAPGRAAPEWIAELPVAGRARKDLLMLYGNPPDWFPGLSAEEKQARLAKLTYAGFLKDVCKVHPDVLRYVATMPSDTWGYGSDAFGAIDAWGSAGDHDYPGFQGLGLDRSRPSRYNSPTMIKRWEADDPDIYHFPGGNQALVRMMLGRMIPGFATATGMEEITTARFDHGRLDRPGGRVRVRLSSPVVSVANEGDLRTATGATVGYFDGDRVRTVRAGNVIMACWNKLIPDLVDRLPPEQESALREAVKVPMLHATVQIRDWRAWKELGINRARFTGAYWCVAELDRPVSLGSYGCPKNSKEPIIVHMTATPAVVGMSPAEGSILGRRRLLATPYSHLEHGIRDQLDRLLHPGGFDPRRDIEAITVNRWSYGRAPEYATPWNLGFYPDGPFPAAVARRRIGRIAIANSDSVPAPSADAAITAAYRAVRELQA</sequence>
<reference evidence="2 3" key="1">
    <citation type="submission" date="2017-06" db="EMBL/GenBank/DDBJ databases">
        <authorList>
            <person name="Kim H.J."/>
            <person name="Triplett B.A."/>
        </authorList>
    </citation>
    <scope>NUCLEOTIDE SEQUENCE [LARGE SCALE GENOMIC DNA]</scope>
    <source>
        <strain evidence="2 3">CGMCC 4.2132</strain>
    </source>
</reference>
<feature type="region of interest" description="Disordered" evidence="1">
    <location>
        <begin position="43"/>
        <end position="78"/>
    </location>
</feature>
<organism evidence="2 3">
    <name type="scientific">Streptosporangium subroseum</name>
    <dbReference type="NCBI Taxonomy" id="106412"/>
    <lineage>
        <taxon>Bacteria</taxon>
        <taxon>Bacillati</taxon>
        <taxon>Actinomycetota</taxon>
        <taxon>Actinomycetes</taxon>
        <taxon>Streptosporangiales</taxon>
        <taxon>Streptosporangiaceae</taxon>
        <taxon>Streptosporangium</taxon>
    </lineage>
</organism>
<dbReference type="AlphaFoldDB" id="A0A239MGA3"/>
<keyword evidence="3" id="KW-1185">Reference proteome</keyword>
<evidence type="ECO:0000313" key="3">
    <source>
        <dbReference type="Proteomes" id="UP000198282"/>
    </source>
</evidence>
<accession>A0A239MGA3</accession>
<dbReference type="Pfam" id="PF13450">
    <property type="entry name" value="NAD_binding_8"/>
    <property type="match status" value="1"/>
</dbReference>
<evidence type="ECO:0000313" key="2">
    <source>
        <dbReference type="EMBL" id="SNT40839.1"/>
    </source>
</evidence>
<protein>
    <submittedName>
        <fullName evidence="2">Spermidine dehydrogenase</fullName>
    </submittedName>
</protein>
<proteinExistence type="predicted"/>
<dbReference type="EMBL" id="FZOD01000040">
    <property type="protein sequence ID" value="SNT40839.1"/>
    <property type="molecule type" value="Genomic_DNA"/>
</dbReference>
<dbReference type="RefSeq" id="WP_245878665.1">
    <property type="nucleotide sequence ID" value="NZ_FZOD01000040.1"/>
</dbReference>
<dbReference type="Proteomes" id="UP000198282">
    <property type="component" value="Unassembled WGS sequence"/>
</dbReference>
<dbReference type="InterPro" id="IPR036188">
    <property type="entry name" value="FAD/NAD-bd_sf"/>
</dbReference>
<dbReference type="InterPro" id="IPR006311">
    <property type="entry name" value="TAT_signal"/>
</dbReference>
<dbReference type="SUPFAM" id="SSF51971">
    <property type="entry name" value="Nucleotide-binding domain"/>
    <property type="match status" value="1"/>
</dbReference>
<dbReference type="SUPFAM" id="SSF51905">
    <property type="entry name" value="FAD/NAD(P)-binding domain"/>
    <property type="match status" value="1"/>
</dbReference>
<dbReference type="Gene3D" id="3.50.50.60">
    <property type="entry name" value="FAD/NAD(P)-binding domain"/>
    <property type="match status" value="1"/>
</dbReference>
<dbReference type="PROSITE" id="PS51318">
    <property type="entry name" value="TAT"/>
    <property type="match status" value="1"/>
</dbReference>
<name>A0A239MGA3_9ACTN</name>
<evidence type="ECO:0000256" key="1">
    <source>
        <dbReference type="SAM" id="MobiDB-lite"/>
    </source>
</evidence>